<feature type="compositionally biased region" description="Basic and acidic residues" evidence="1">
    <location>
        <begin position="665"/>
        <end position="675"/>
    </location>
</feature>
<evidence type="ECO:0000313" key="4">
    <source>
        <dbReference type="Proteomes" id="UP000317178"/>
    </source>
</evidence>
<feature type="region of interest" description="Disordered" evidence="1">
    <location>
        <begin position="646"/>
        <end position="688"/>
    </location>
</feature>
<keyword evidence="2" id="KW-1133">Transmembrane helix</keyword>
<feature type="transmembrane region" description="Helical" evidence="2">
    <location>
        <begin position="26"/>
        <end position="46"/>
    </location>
</feature>
<feature type="region of interest" description="Disordered" evidence="1">
    <location>
        <begin position="187"/>
        <end position="238"/>
    </location>
</feature>
<dbReference type="KEGG" id="plon:Pla110_21630"/>
<dbReference type="OrthoDB" id="258914at2"/>
<keyword evidence="4" id="KW-1185">Reference proteome</keyword>
<dbReference type="EMBL" id="CP036281">
    <property type="protein sequence ID" value="QDU80433.1"/>
    <property type="molecule type" value="Genomic_DNA"/>
</dbReference>
<dbReference type="RefSeq" id="WP_144995714.1">
    <property type="nucleotide sequence ID" value="NZ_CP036281.1"/>
</dbReference>
<evidence type="ECO:0000313" key="3">
    <source>
        <dbReference type="EMBL" id="QDU80433.1"/>
    </source>
</evidence>
<accession>A0A518CMK2</accession>
<keyword evidence="2" id="KW-0472">Membrane</keyword>
<proteinExistence type="predicted"/>
<evidence type="ECO:0000256" key="2">
    <source>
        <dbReference type="SAM" id="Phobius"/>
    </source>
</evidence>
<evidence type="ECO:0000256" key="1">
    <source>
        <dbReference type="SAM" id="MobiDB-lite"/>
    </source>
</evidence>
<feature type="compositionally biased region" description="Polar residues" evidence="1">
    <location>
        <begin position="652"/>
        <end position="661"/>
    </location>
</feature>
<protein>
    <submittedName>
        <fullName evidence="3">Uncharacterized protein</fullName>
    </submittedName>
</protein>
<keyword evidence="2" id="KW-0812">Transmembrane</keyword>
<dbReference type="AlphaFoldDB" id="A0A518CMK2"/>
<name>A0A518CMK2_9PLAN</name>
<feature type="compositionally biased region" description="Polar residues" evidence="1">
    <location>
        <begin position="196"/>
        <end position="217"/>
    </location>
</feature>
<sequence length="688" mass="78626">MNFKNVITKIKTTDYKVFFINHVEKFLVSFAVLFVVYCLYATNWSFAPIEPQELTAKVDQARVDYLDNNWAAEERSQFEANSNLDNKIQQILYPIAVHKYGFSTDMDWPIYEITEPAVEPEFLTVRGLQAYGGRTLLDLIDLNKVEAVKAAEKTLDTTSADKLSEQEQQLMNQFGISSEQLQRIEDAKKKEKEAKQTNNRGRQRPTPNANNASNGSNRETEREDRRSRRELGGLVRQSASVSEPHRFVSVTGVFPVRQQKLELLKAMNSSSMAQSVMNIDELLYDFKIERQVAEPGKDPWTGEWREVSRPVTENILQRSAGFSPESVNQFVTNNIFTMPLPSRTRGNWGKYATHPLIENYVLSPEEIEQQKNIVSEMVDRELEKLRVQQEAQKNQGGFSTFSYNVNQLQNASSESFLDSLLKESPDDREKKIIDKLKSAATAESNLLLFRFLDFAVEPGQIYRYRVKLVFRNPNYQKELYKVASPEIVEGEFRESSWSNPTLPVAVVDDLQYYIVKEPVEVQGRWSSRVEAFQWLENLGTLINSSISVKLGDFVADRTRTEVVKPDEQKVEKEDVSFHSLDMALAFESPIELSPELHTDLQFPDSTGRNLPGIPTLGLFTNSKGVLKIKDDIAEKSTESQLENTVKYERLTYDQSSATATEGSDGDDRRGSRDRGTNFNPTQRRSSRR</sequence>
<reference evidence="3 4" key="1">
    <citation type="submission" date="2019-02" db="EMBL/GenBank/DDBJ databases">
        <title>Deep-cultivation of Planctomycetes and their phenomic and genomic characterization uncovers novel biology.</title>
        <authorList>
            <person name="Wiegand S."/>
            <person name="Jogler M."/>
            <person name="Boedeker C."/>
            <person name="Pinto D."/>
            <person name="Vollmers J."/>
            <person name="Rivas-Marin E."/>
            <person name="Kohn T."/>
            <person name="Peeters S.H."/>
            <person name="Heuer A."/>
            <person name="Rast P."/>
            <person name="Oberbeckmann S."/>
            <person name="Bunk B."/>
            <person name="Jeske O."/>
            <person name="Meyerdierks A."/>
            <person name="Storesund J.E."/>
            <person name="Kallscheuer N."/>
            <person name="Luecker S."/>
            <person name="Lage O.M."/>
            <person name="Pohl T."/>
            <person name="Merkel B.J."/>
            <person name="Hornburger P."/>
            <person name="Mueller R.-W."/>
            <person name="Bruemmer F."/>
            <person name="Labrenz M."/>
            <person name="Spormann A.M."/>
            <person name="Op den Camp H."/>
            <person name="Overmann J."/>
            <person name="Amann R."/>
            <person name="Jetten M.S.M."/>
            <person name="Mascher T."/>
            <person name="Medema M.H."/>
            <person name="Devos D.P."/>
            <person name="Kaster A.-K."/>
            <person name="Ovreas L."/>
            <person name="Rohde M."/>
            <person name="Galperin M.Y."/>
            <person name="Jogler C."/>
        </authorList>
    </citation>
    <scope>NUCLEOTIDE SEQUENCE [LARGE SCALE GENOMIC DNA]</scope>
    <source>
        <strain evidence="3 4">Pla110</strain>
    </source>
</reference>
<dbReference type="Proteomes" id="UP000317178">
    <property type="component" value="Chromosome"/>
</dbReference>
<feature type="compositionally biased region" description="Polar residues" evidence="1">
    <location>
        <begin position="676"/>
        <end position="688"/>
    </location>
</feature>
<organism evidence="3 4">
    <name type="scientific">Polystyrenella longa</name>
    <dbReference type="NCBI Taxonomy" id="2528007"/>
    <lineage>
        <taxon>Bacteria</taxon>
        <taxon>Pseudomonadati</taxon>
        <taxon>Planctomycetota</taxon>
        <taxon>Planctomycetia</taxon>
        <taxon>Planctomycetales</taxon>
        <taxon>Planctomycetaceae</taxon>
        <taxon>Polystyrenella</taxon>
    </lineage>
</organism>
<feature type="compositionally biased region" description="Basic and acidic residues" evidence="1">
    <location>
        <begin position="218"/>
        <end position="231"/>
    </location>
</feature>
<gene>
    <name evidence="3" type="ORF">Pla110_21630</name>
</gene>